<protein>
    <submittedName>
        <fullName evidence="4">Homeobox domain-containing protein</fullName>
    </submittedName>
</protein>
<feature type="region of interest" description="Disordered" evidence="1">
    <location>
        <begin position="120"/>
        <end position="151"/>
    </location>
</feature>
<proteinExistence type="predicted"/>
<dbReference type="AlphaFoldDB" id="A0A0R3X0V6"/>
<evidence type="ECO:0000256" key="1">
    <source>
        <dbReference type="SAM" id="MobiDB-lite"/>
    </source>
</evidence>
<sequence>MPYEPVLAPAGVTSDSTSSVSEDSGFRHYLRKVSSLGTPAQVTSTIFIIPRNEVVNDQVFSKSYDSAEVQEWKHPRWREYTPVDRTSLTDPSSTTNMATATLTTSTMITTESGFQDVGLSSSTISSSIESPRSTSIEHVEDEPEEIARHPRHSTTYQFRSQNLQPRSGQVITSWFQKIFRRKESEGLKDPQNSM</sequence>
<keyword evidence="3" id="KW-1185">Reference proteome</keyword>
<feature type="compositionally biased region" description="Low complexity" evidence="1">
    <location>
        <begin position="11"/>
        <end position="21"/>
    </location>
</feature>
<dbReference type="EMBL" id="UYWX01020322">
    <property type="protein sequence ID" value="VDM31043.1"/>
    <property type="molecule type" value="Genomic_DNA"/>
</dbReference>
<dbReference type="Proteomes" id="UP000274429">
    <property type="component" value="Unassembled WGS sequence"/>
</dbReference>
<accession>A0A0R3X0V6</accession>
<gene>
    <name evidence="2" type="ORF">TTAC_LOCUS6777</name>
</gene>
<feature type="region of interest" description="Disordered" evidence="1">
    <location>
        <begin position="1"/>
        <end position="21"/>
    </location>
</feature>
<evidence type="ECO:0000313" key="3">
    <source>
        <dbReference type="Proteomes" id="UP000274429"/>
    </source>
</evidence>
<dbReference type="WBParaSite" id="TTAC_0000679201-mRNA-1">
    <property type="protein sequence ID" value="TTAC_0000679201-mRNA-1"/>
    <property type="gene ID" value="TTAC_0000679201"/>
</dbReference>
<feature type="compositionally biased region" description="Low complexity" evidence="1">
    <location>
        <begin position="120"/>
        <end position="136"/>
    </location>
</feature>
<evidence type="ECO:0000313" key="2">
    <source>
        <dbReference type="EMBL" id="VDM31043.1"/>
    </source>
</evidence>
<organism evidence="4">
    <name type="scientific">Hydatigena taeniaeformis</name>
    <name type="common">Feline tapeworm</name>
    <name type="synonym">Taenia taeniaeformis</name>
    <dbReference type="NCBI Taxonomy" id="6205"/>
    <lineage>
        <taxon>Eukaryota</taxon>
        <taxon>Metazoa</taxon>
        <taxon>Spiralia</taxon>
        <taxon>Lophotrochozoa</taxon>
        <taxon>Platyhelminthes</taxon>
        <taxon>Cestoda</taxon>
        <taxon>Eucestoda</taxon>
        <taxon>Cyclophyllidea</taxon>
        <taxon>Taeniidae</taxon>
        <taxon>Hydatigera</taxon>
    </lineage>
</organism>
<evidence type="ECO:0000313" key="4">
    <source>
        <dbReference type="WBParaSite" id="TTAC_0000679201-mRNA-1"/>
    </source>
</evidence>
<reference evidence="2 3" key="2">
    <citation type="submission" date="2018-11" db="EMBL/GenBank/DDBJ databases">
        <authorList>
            <consortium name="Pathogen Informatics"/>
        </authorList>
    </citation>
    <scope>NUCLEOTIDE SEQUENCE [LARGE SCALE GENOMIC DNA]</scope>
</reference>
<reference evidence="4" key="1">
    <citation type="submission" date="2017-02" db="UniProtKB">
        <authorList>
            <consortium name="WormBaseParasite"/>
        </authorList>
    </citation>
    <scope>IDENTIFICATION</scope>
</reference>
<name>A0A0R3X0V6_HYDTA</name>
<dbReference type="STRING" id="6205.A0A0R3X0V6"/>